<evidence type="ECO:0000313" key="1">
    <source>
        <dbReference type="EMBL" id="KRK64342.1"/>
    </source>
</evidence>
<keyword evidence="2" id="KW-1185">Reference proteome</keyword>
<dbReference type="AlphaFoldDB" id="A0A0R1IYX5"/>
<proteinExistence type="predicted"/>
<name>A0A0R1IYX5_9LACO</name>
<dbReference type="STRING" id="1423811.FC72_GL000510"/>
<reference evidence="1 2" key="1">
    <citation type="journal article" date="2015" name="Genome Announc.">
        <title>Expanding the biotechnology potential of lactobacilli through comparative genomics of 213 strains and associated genera.</title>
        <authorList>
            <person name="Sun Z."/>
            <person name="Harris H.M."/>
            <person name="McCann A."/>
            <person name="Guo C."/>
            <person name="Argimon S."/>
            <person name="Zhang W."/>
            <person name="Yang X."/>
            <person name="Jeffery I.B."/>
            <person name="Cooney J.C."/>
            <person name="Kagawa T.F."/>
            <person name="Liu W."/>
            <person name="Song Y."/>
            <person name="Salvetti E."/>
            <person name="Wrobel A."/>
            <person name="Rasinkangas P."/>
            <person name="Parkhill J."/>
            <person name="Rea M.C."/>
            <person name="O'Sullivan O."/>
            <person name="Ritari J."/>
            <person name="Douillard F.P."/>
            <person name="Paul Ross R."/>
            <person name="Yang R."/>
            <person name="Briner A.E."/>
            <person name="Felis G.E."/>
            <person name="de Vos W.M."/>
            <person name="Barrangou R."/>
            <person name="Klaenhammer T.R."/>
            <person name="Caufield P.W."/>
            <person name="Cui Y."/>
            <person name="Zhang H."/>
            <person name="O'Toole P.W."/>
        </authorList>
    </citation>
    <scope>NUCLEOTIDE SEQUENCE [LARGE SCALE GENOMIC DNA]</scope>
    <source>
        <strain evidence="1 2">DSM 20183</strain>
    </source>
</reference>
<comment type="caution">
    <text evidence="1">The sequence shown here is derived from an EMBL/GenBank/DDBJ whole genome shotgun (WGS) entry which is preliminary data.</text>
</comment>
<accession>A0A0R1IYX5</accession>
<protein>
    <submittedName>
        <fullName evidence="1">Uncharacterized protein</fullName>
    </submittedName>
</protein>
<dbReference type="EMBL" id="AZDG01000013">
    <property type="protein sequence ID" value="KRK64342.1"/>
    <property type="molecule type" value="Genomic_DNA"/>
</dbReference>
<dbReference type="RefSeq" id="WP_057766067.1">
    <property type="nucleotide sequence ID" value="NZ_AZDG01000013.1"/>
</dbReference>
<evidence type="ECO:0000313" key="2">
    <source>
        <dbReference type="Proteomes" id="UP000050929"/>
    </source>
</evidence>
<organism evidence="1 2">
    <name type="scientific">Companilactobacillus tucceti DSM 20183</name>
    <dbReference type="NCBI Taxonomy" id="1423811"/>
    <lineage>
        <taxon>Bacteria</taxon>
        <taxon>Bacillati</taxon>
        <taxon>Bacillota</taxon>
        <taxon>Bacilli</taxon>
        <taxon>Lactobacillales</taxon>
        <taxon>Lactobacillaceae</taxon>
        <taxon>Companilactobacillus</taxon>
    </lineage>
</organism>
<sequence length="59" mass="6687">MKKDKERKIELPQKITVVDGQIFFDETDNILKTDTGIPIVEIENVMQPLTPPHKGKPTA</sequence>
<gene>
    <name evidence="1" type="ORF">FC72_GL000510</name>
</gene>
<dbReference type="Proteomes" id="UP000050929">
    <property type="component" value="Unassembled WGS sequence"/>
</dbReference>
<dbReference type="PATRIC" id="fig|1423811.3.peg.514"/>